<sequence>MAVSLIFIFMFRDVNIAKEKFDLSIYR</sequence>
<organism evidence="1 2">
    <name type="scientific">Callosobruchus maculatus</name>
    <name type="common">Southern cowpea weevil</name>
    <name type="synonym">Pulse bruchid</name>
    <dbReference type="NCBI Taxonomy" id="64391"/>
    <lineage>
        <taxon>Eukaryota</taxon>
        <taxon>Metazoa</taxon>
        <taxon>Ecdysozoa</taxon>
        <taxon>Arthropoda</taxon>
        <taxon>Hexapoda</taxon>
        <taxon>Insecta</taxon>
        <taxon>Pterygota</taxon>
        <taxon>Neoptera</taxon>
        <taxon>Endopterygota</taxon>
        <taxon>Coleoptera</taxon>
        <taxon>Polyphaga</taxon>
        <taxon>Cucujiformia</taxon>
        <taxon>Chrysomeloidea</taxon>
        <taxon>Chrysomelidae</taxon>
        <taxon>Bruchinae</taxon>
        <taxon>Bruchini</taxon>
        <taxon>Callosobruchus</taxon>
    </lineage>
</organism>
<name>A0A653DIA3_CALMS</name>
<accession>A0A653DIA3</accession>
<keyword evidence="2" id="KW-1185">Reference proteome</keyword>
<dbReference type="EMBL" id="CAACVG010012072">
    <property type="protein sequence ID" value="VEN59587.1"/>
    <property type="molecule type" value="Genomic_DNA"/>
</dbReference>
<evidence type="ECO:0000313" key="1">
    <source>
        <dbReference type="EMBL" id="VEN59587.1"/>
    </source>
</evidence>
<evidence type="ECO:0000313" key="2">
    <source>
        <dbReference type="Proteomes" id="UP000410492"/>
    </source>
</evidence>
<protein>
    <submittedName>
        <fullName evidence="1">Uncharacterized protein</fullName>
    </submittedName>
</protein>
<proteinExistence type="predicted"/>
<dbReference type="Proteomes" id="UP000410492">
    <property type="component" value="Unassembled WGS sequence"/>
</dbReference>
<reference evidence="1 2" key="1">
    <citation type="submission" date="2019-01" db="EMBL/GenBank/DDBJ databases">
        <authorList>
            <person name="Sayadi A."/>
        </authorList>
    </citation>
    <scope>NUCLEOTIDE SEQUENCE [LARGE SCALE GENOMIC DNA]</scope>
</reference>
<feature type="non-terminal residue" evidence="1">
    <location>
        <position position="27"/>
    </location>
</feature>
<gene>
    <name evidence="1" type="ORF">CALMAC_LOCUS17551</name>
</gene>
<dbReference type="AlphaFoldDB" id="A0A653DIA3"/>